<evidence type="ECO:0000313" key="5">
    <source>
        <dbReference type="Proteomes" id="UP001374584"/>
    </source>
</evidence>
<sequence>MSISIILTILTPCLAFNRARSAADNRFHFSFHTHDTIVQCPSTISHPRHPPSSPSAAPSPIFLPATQPPPLRHPPLLRRLRPLPLPPPPPPTFSIYPVLTVLKGLATELSKALRPFQSTTTVNKKVQCLGFVDGGLELEGLARTSIVISGYQMEDNRLEFDLASSKLGFSSSLLLHNATCSHFRVLCREFYGDGAGTTEGEAWSEDSGDDRD</sequence>
<dbReference type="AlphaFoldDB" id="A0AAN9P5X8"/>
<dbReference type="Proteomes" id="UP001374584">
    <property type="component" value="Unassembled WGS sequence"/>
</dbReference>
<evidence type="ECO:0000313" key="4">
    <source>
        <dbReference type="EMBL" id="KAK7382343.1"/>
    </source>
</evidence>
<keyword evidence="2" id="KW-0732">Signal</keyword>
<organism evidence="4 5">
    <name type="scientific">Phaseolus coccineus</name>
    <name type="common">Scarlet runner bean</name>
    <name type="synonym">Phaseolus multiflorus</name>
    <dbReference type="NCBI Taxonomy" id="3886"/>
    <lineage>
        <taxon>Eukaryota</taxon>
        <taxon>Viridiplantae</taxon>
        <taxon>Streptophyta</taxon>
        <taxon>Embryophyta</taxon>
        <taxon>Tracheophyta</taxon>
        <taxon>Spermatophyta</taxon>
        <taxon>Magnoliopsida</taxon>
        <taxon>eudicotyledons</taxon>
        <taxon>Gunneridae</taxon>
        <taxon>Pentapetalae</taxon>
        <taxon>rosids</taxon>
        <taxon>fabids</taxon>
        <taxon>Fabales</taxon>
        <taxon>Fabaceae</taxon>
        <taxon>Papilionoideae</taxon>
        <taxon>50 kb inversion clade</taxon>
        <taxon>NPAAA clade</taxon>
        <taxon>indigoferoid/millettioid clade</taxon>
        <taxon>Phaseoleae</taxon>
        <taxon>Phaseolus</taxon>
    </lineage>
</organism>
<dbReference type="EMBL" id="JAYMYR010000001">
    <property type="protein sequence ID" value="KAK7382343.1"/>
    <property type="molecule type" value="Genomic_DNA"/>
</dbReference>
<feature type="signal peptide" evidence="2">
    <location>
        <begin position="1"/>
        <end position="15"/>
    </location>
</feature>
<gene>
    <name evidence="4" type="ORF">VNO80_01194</name>
</gene>
<dbReference type="InterPro" id="IPR032799">
    <property type="entry name" value="TAXi_C"/>
</dbReference>
<dbReference type="Gene3D" id="2.40.70.10">
    <property type="entry name" value="Acid Proteases"/>
    <property type="match status" value="1"/>
</dbReference>
<comment type="caution">
    <text evidence="4">The sequence shown here is derived from an EMBL/GenBank/DDBJ whole genome shotgun (WGS) entry which is preliminary data.</text>
</comment>
<proteinExistence type="predicted"/>
<accession>A0AAN9P5X8</accession>
<feature type="chain" id="PRO_5042861263" description="Xylanase inhibitor C-terminal domain-containing protein" evidence="2">
    <location>
        <begin position="16"/>
        <end position="212"/>
    </location>
</feature>
<evidence type="ECO:0000256" key="2">
    <source>
        <dbReference type="SAM" id="SignalP"/>
    </source>
</evidence>
<keyword evidence="5" id="KW-1185">Reference proteome</keyword>
<feature type="region of interest" description="Disordered" evidence="1">
    <location>
        <begin position="41"/>
        <end position="65"/>
    </location>
</feature>
<protein>
    <recommendedName>
        <fullName evidence="3">Xylanase inhibitor C-terminal domain-containing protein</fullName>
    </recommendedName>
</protein>
<reference evidence="4 5" key="1">
    <citation type="submission" date="2024-01" db="EMBL/GenBank/DDBJ databases">
        <title>The genomes of 5 underutilized Papilionoideae crops provide insights into root nodulation and disease resistanc.</title>
        <authorList>
            <person name="Jiang F."/>
        </authorList>
    </citation>
    <scope>NUCLEOTIDE SEQUENCE [LARGE SCALE GENOMIC DNA]</scope>
    <source>
        <strain evidence="4">JINMINGXINNONG_FW02</strain>
        <tissue evidence="4">Leaves</tissue>
    </source>
</reference>
<evidence type="ECO:0000259" key="3">
    <source>
        <dbReference type="Pfam" id="PF14541"/>
    </source>
</evidence>
<dbReference type="InterPro" id="IPR021109">
    <property type="entry name" value="Peptidase_aspartic_dom_sf"/>
</dbReference>
<feature type="domain" description="Xylanase inhibitor C-terminal" evidence="3">
    <location>
        <begin position="116"/>
        <end position="170"/>
    </location>
</feature>
<name>A0AAN9P5X8_PHACN</name>
<evidence type="ECO:0000256" key="1">
    <source>
        <dbReference type="SAM" id="MobiDB-lite"/>
    </source>
</evidence>
<dbReference type="Pfam" id="PF14541">
    <property type="entry name" value="TAXi_C"/>
    <property type="match status" value="1"/>
</dbReference>
<dbReference type="SUPFAM" id="SSF50630">
    <property type="entry name" value="Acid proteases"/>
    <property type="match status" value="1"/>
</dbReference>